<feature type="compositionally biased region" description="Low complexity" evidence="5">
    <location>
        <begin position="908"/>
        <end position="920"/>
    </location>
</feature>
<feature type="compositionally biased region" description="Polar residues" evidence="5">
    <location>
        <begin position="787"/>
        <end position="799"/>
    </location>
</feature>
<evidence type="ECO:0000256" key="3">
    <source>
        <dbReference type="ARBA" id="ARBA00023054"/>
    </source>
</evidence>
<comment type="subcellular location">
    <subcellularLocation>
        <location evidence="1">Cytoplasm</location>
    </subcellularLocation>
</comment>
<feature type="region of interest" description="Disordered" evidence="5">
    <location>
        <begin position="154"/>
        <end position="191"/>
    </location>
</feature>
<feature type="region of interest" description="Disordered" evidence="5">
    <location>
        <begin position="899"/>
        <end position="932"/>
    </location>
</feature>
<evidence type="ECO:0000313" key="8">
    <source>
        <dbReference type="WBParaSite" id="PgR066_g011_t05"/>
    </source>
</evidence>
<feature type="region of interest" description="Disordered" evidence="5">
    <location>
        <begin position="660"/>
        <end position="686"/>
    </location>
</feature>
<keyword evidence="3 4" id="KW-0175">Coiled coil</keyword>
<name>A0A915BX06_PARUN</name>
<dbReference type="WBParaSite" id="PgR066_g011_t04">
    <property type="protein sequence ID" value="PgR066_g011_t04"/>
    <property type="gene ID" value="PgR066_g011"/>
</dbReference>
<evidence type="ECO:0000256" key="1">
    <source>
        <dbReference type="ARBA" id="ARBA00004496"/>
    </source>
</evidence>
<dbReference type="Proteomes" id="UP000887569">
    <property type="component" value="Unplaced"/>
</dbReference>
<dbReference type="GO" id="GO:0005737">
    <property type="term" value="C:cytoplasm"/>
    <property type="evidence" value="ECO:0007669"/>
    <property type="project" value="UniProtKB-SubCell"/>
</dbReference>
<feature type="compositionally biased region" description="Polar residues" evidence="5">
    <location>
        <begin position="754"/>
        <end position="764"/>
    </location>
</feature>
<feature type="region of interest" description="Disordered" evidence="5">
    <location>
        <begin position="75"/>
        <end position="126"/>
    </location>
</feature>
<feature type="compositionally biased region" description="Polar residues" evidence="5">
    <location>
        <begin position="592"/>
        <end position="602"/>
    </location>
</feature>
<feature type="compositionally biased region" description="Basic and acidic residues" evidence="5">
    <location>
        <begin position="660"/>
        <end position="683"/>
    </location>
</feature>
<proteinExistence type="predicted"/>
<evidence type="ECO:0000313" key="6">
    <source>
        <dbReference type="Proteomes" id="UP000887569"/>
    </source>
</evidence>
<evidence type="ECO:0000313" key="7">
    <source>
        <dbReference type="WBParaSite" id="PgR066_g011_t04"/>
    </source>
</evidence>
<feature type="coiled-coil region" evidence="4">
    <location>
        <begin position="939"/>
        <end position="1037"/>
    </location>
</feature>
<reference evidence="7 8" key="1">
    <citation type="submission" date="2022-11" db="UniProtKB">
        <authorList>
            <consortium name="WormBaseParasite"/>
        </authorList>
    </citation>
    <scope>IDENTIFICATION</scope>
</reference>
<feature type="region of interest" description="Disordered" evidence="5">
    <location>
        <begin position="751"/>
        <end position="801"/>
    </location>
</feature>
<feature type="compositionally biased region" description="Basic and acidic residues" evidence="5">
    <location>
        <begin position="182"/>
        <end position="191"/>
    </location>
</feature>
<feature type="region of interest" description="Disordered" evidence="5">
    <location>
        <begin position="31"/>
        <end position="50"/>
    </location>
</feature>
<dbReference type="InterPro" id="IPR045329">
    <property type="entry name" value="LZTS"/>
</dbReference>
<organism evidence="6 7">
    <name type="scientific">Parascaris univalens</name>
    <name type="common">Nematode worm</name>
    <dbReference type="NCBI Taxonomy" id="6257"/>
    <lineage>
        <taxon>Eukaryota</taxon>
        <taxon>Metazoa</taxon>
        <taxon>Ecdysozoa</taxon>
        <taxon>Nematoda</taxon>
        <taxon>Chromadorea</taxon>
        <taxon>Rhabditida</taxon>
        <taxon>Spirurina</taxon>
        <taxon>Ascaridomorpha</taxon>
        <taxon>Ascaridoidea</taxon>
        <taxon>Ascarididae</taxon>
        <taxon>Parascaris</taxon>
    </lineage>
</organism>
<feature type="region of interest" description="Disordered" evidence="5">
    <location>
        <begin position="562"/>
        <end position="603"/>
    </location>
</feature>
<evidence type="ECO:0000256" key="4">
    <source>
        <dbReference type="SAM" id="Coils"/>
    </source>
</evidence>
<evidence type="ECO:0000256" key="2">
    <source>
        <dbReference type="ARBA" id="ARBA00022490"/>
    </source>
</evidence>
<feature type="compositionally biased region" description="Basic residues" evidence="5">
    <location>
        <begin position="568"/>
        <end position="577"/>
    </location>
</feature>
<protein>
    <submittedName>
        <fullName evidence="7 8">Bm3820</fullName>
    </submittedName>
</protein>
<dbReference type="AlphaFoldDB" id="A0A915BX06"/>
<dbReference type="PANTHER" id="PTHR19354">
    <property type="entry name" value="ZIPPER PUTATIVE TUMOR SUPPRESSOR 2 HOMOLOG-LIKE PROTEIN-RELATED"/>
    <property type="match status" value="1"/>
</dbReference>
<keyword evidence="6" id="KW-1185">Reference proteome</keyword>
<dbReference type="WBParaSite" id="PgR066_g011_t07">
    <property type="protein sequence ID" value="PgR066_g011_t07"/>
    <property type="gene ID" value="PgR066_g011"/>
</dbReference>
<dbReference type="WBParaSite" id="PgR066_g011_t05">
    <property type="protein sequence ID" value="PgR066_g011_t05"/>
    <property type="gene ID" value="PgR066_g011"/>
</dbReference>
<evidence type="ECO:0000256" key="5">
    <source>
        <dbReference type="SAM" id="MobiDB-lite"/>
    </source>
</evidence>
<sequence length="1162" mass="128278">MDDVADEETDSETHRKELRIFKIKRDIKRDTEIKEATSDVGDDDSPQIEDRTSVREIAQYFGALHEPLFAAKIRSTDDDNSRVSSLAKSIAPPPSSHSELEPSFPQHERNNQSAIESAASPVSPKCTAQFSGQTEDLVLKSKTISTSVTSFDSTQLSTNTSTDRCEFPPSMGAQISKSTVPPDHHPNEDARQDSYRLPEVVPQTVTNLSGTPAIRNESPAVTSNLLATSAATKTDEQDECSEAYNHIVQFITHSSVSKLRNITDGGGTTIDRNHQMTIPDADSTKESVSSPGLTEASDSCALIGSVQTDIDSDTSMTGGDGDETEEVNKQAVTQKAVIADISAPIPSRSGNTNQEQPRVQTIVMKKKRSNECFTDANVDGSRSKSCGNQSRAESKTLIISDPQTAAVSATISLGRSKKLSPQKSGKCSRATSSTAATFAAPSQAVAVQKPMFANFASTLSTRPVLVVHPAQKTFSQTAIHTYNKFSLGEPNLKFATSSAITSYDNIVSDLTNKSTGKPYSQTDSSTLKNEIPSLRVSRINDDSRESLTNRLSRGLVDLTQGSSDRLQRWKSKLQTGRRPKDTSEPPPVIRNMPSNHEPSGHSSDAEVILNWAPSRFIPLQPSPSPKFISNNKSAFTTQILRPRVLHPSLSATDILRPADTDKDASLTDSEMEHRTLRQRDENSSKSARHLTMHYQNMKNLQHLVQTIEGYDNITNSNLPPPVRITPYSGMKPQDSDIIRPVAFRPFVAKKSETRQSITSASSSFYVKHEVDSSSSRQSSADQHKRSSQLNESNSITMANSRPRAIYQPSTSAEPAPSSTHYLLKSSKCENEENDYDVVPEYIDREKLFTDDSGSSDNYSVLYQTPIHSNQSGVPSHTNSNASTTFAVNSVSLPTNVAKKSSSSHHIYGSNASSGSRHSSGIHVTPSPSDSGIVDYESIIRDKENELSTVRSTMEQNEEIIVRVYQEKERLWKEQLADLKQKLQASQQGESALRQQIQRCNEQRDQFQATISNLSSDKKGLQRKCLQIEREMFQIRERFDELLRARDAACESCRRQSSSLDSEHHARPPPVPMPRQTKESNIDQDLRAEVEQLRGEISTLRDALTEQIGLFTDERRRWELERNKMLTSNNIRPAAISDTRDMPADSRIPSSGAQCIVSGDRLI</sequence>
<accession>A0A915BX06</accession>
<keyword evidence="2" id="KW-0963">Cytoplasm</keyword>
<feature type="region of interest" description="Disordered" evidence="5">
    <location>
        <begin position="1053"/>
        <end position="1080"/>
    </location>
</feature>
<dbReference type="PANTHER" id="PTHR19354:SF2">
    <property type="entry name" value="LEUCINE-RICH REPEAT-CONTAINING PROTEIN DDB_G0290503"/>
    <property type="match status" value="1"/>
</dbReference>